<feature type="region of interest" description="Disordered" evidence="16">
    <location>
        <begin position="1"/>
        <end position="117"/>
    </location>
</feature>
<feature type="compositionally biased region" description="Acidic residues" evidence="16">
    <location>
        <begin position="820"/>
        <end position="843"/>
    </location>
</feature>
<keyword evidence="13" id="KW-0539">Nucleus</keyword>
<comment type="subcellular location">
    <subcellularLocation>
        <location evidence="3">Chromosome</location>
    </subcellularLocation>
    <subcellularLocation>
        <location evidence="2">Nucleus</location>
    </subcellularLocation>
</comment>
<feature type="compositionally biased region" description="Basic and acidic residues" evidence="16">
    <location>
        <begin position="676"/>
        <end position="694"/>
    </location>
</feature>
<evidence type="ECO:0000256" key="3">
    <source>
        <dbReference type="ARBA" id="ARBA00004286"/>
    </source>
</evidence>
<dbReference type="InterPro" id="IPR017923">
    <property type="entry name" value="TFIIS_N"/>
</dbReference>
<protein>
    <recommendedName>
        <fullName evidence="5">Histone-lysine N-methyltransferase, H3 lysine-36 specific</fullName>
        <ecNumber evidence="4">2.1.1.359</ecNumber>
    </recommendedName>
    <alternativeName>
        <fullName evidence="14">SET domain-containing protein 2</fullName>
    </alternativeName>
</protein>
<name>A0A0F4YV08_RASE3</name>
<dbReference type="InterPro" id="IPR038190">
    <property type="entry name" value="SRI_sf"/>
</dbReference>
<feature type="compositionally biased region" description="Basic and acidic residues" evidence="16">
    <location>
        <begin position="1"/>
        <end position="23"/>
    </location>
</feature>
<dbReference type="InterPro" id="IPR046341">
    <property type="entry name" value="SET_dom_sf"/>
</dbReference>
<evidence type="ECO:0000313" key="22">
    <source>
        <dbReference type="Proteomes" id="UP000053958"/>
    </source>
</evidence>
<dbReference type="FunFam" id="2.170.270.10:FF:000033">
    <property type="entry name" value="Histone-lysine N-methyltransferase"/>
    <property type="match status" value="1"/>
</dbReference>
<evidence type="ECO:0000256" key="9">
    <source>
        <dbReference type="ARBA" id="ARBA00022679"/>
    </source>
</evidence>
<keyword evidence="10" id="KW-0949">S-adenosyl-L-methionine</keyword>
<dbReference type="InterPro" id="IPR036020">
    <property type="entry name" value="WW_dom_sf"/>
</dbReference>
<dbReference type="Pfam" id="PF08236">
    <property type="entry name" value="SRI"/>
    <property type="match status" value="1"/>
</dbReference>
<dbReference type="RefSeq" id="XP_013328552.1">
    <property type="nucleotide sequence ID" value="XM_013473098.1"/>
</dbReference>
<accession>A0A0F4YV08</accession>
<dbReference type="PROSITE" id="PS51568">
    <property type="entry name" value="SAM_MT43_SET2_1"/>
    <property type="match status" value="1"/>
</dbReference>
<dbReference type="GO" id="GO:0006355">
    <property type="term" value="P:regulation of DNA-templated transcription"/>
    <property type="evidence" value="ECO:0007669"/>
    <property type="project" value="InterPro"/>
</dbReference>
<feature type="domain" description="AWS" evidence="20">
    <location>
        <begin position="156"/>
        <end position="211"/>
    </location>
</feature>
<keyword evidence="22" id="KW-1185">Reference proteome</keyword>
<feature type="compositionally biased region" description="Basic and acidic residues" evidence="16">
    <location>
        <begin position="549"/>
        <end position="560"/>
    </location>
</feature>
<dbReference type="SMART" id="SM00317">
    <property type="entry name" value="SET"/>
    <property type="match status" value="1"/>
</dbReference>
<dbReference type="PANTHER" id="PTHR22884">
    <property type="entry name" value="SET DOMAIN PROTEINS"/>
    <property type="match status" value="1"/>
</dbReference>
<keyword evidence="11" id="KW-0805">Transcription regulation</keyword>
<keyword evidence="7" id="KW-0678">Repressor</keyword>
<dbReference type="PROSITE" id="PS51215">
    <property type="entry name" value="AWS"/>
    <property type="match status" value="1"/>
</dbReference>
<dbReference type="EMBL" id="LASV01000164">
    <property type="protein sequence ID" value="KKA21940.1"/>
    <property type="molecule type" value="Genomic_DNA"/>
</dbReference>
<evidence type="ECO:0000256" key="14">
    <source>
        <dbReference type="ARBA" id="ARBA00030091"/>
    </source>
</evidence>
<evidence type="ECO:0000313" key="21">
    <source>
        <dbReference type="EMBL" id="KKA21940.1"/>
    </source>
</evidence>
<evidence type="ECO:0000256" key="7">
    <source>
        <dbReference type="ARBA" id="ARBA00022491"/>
    </source>
</evidence>
<dbReference type="InterPro" id="IPR044437">
    <property type="entry name" value="SETD2/Set2_SET"/>
</dbReference>
<dbReference type="AlphaFoldDB" id="A0A0F4YV08"/>
<evidence type="ECO:0000256" key="11">
    <source>
        <dbReference type="ARBA" id="ARBA00023015"/>
    </source>
</evidence>
<feature type="region of interest" description="Disordered" evidence="16">
    <location>
        <begin position="657"/>
        <end position="694"/>
    </location>
</feature>
<dbReference type="SUPFAM" id="SSF51045">
    <property type="entry name" value="WW domain"/>
    <property type="match status" value="1"/>
</dbReference>
<evidence type="ECO:0000256" key="5">
    <source>
        <dbReference type="ARBA" id="ARBA00018028"/>
    </source>
</evidence>
<feature type="region of interest" description="Disordered" evidence="16">
    <location>
        <begin position="534"/>
        <end position="610"/>
    </location>
</feature>
<evidence type="ECO:0000256" key="13">
    <source>
        <dbReference type="ARBA" id="ARBA00023242"/>
    </source>
</evidence>
<dbReference type="GO" id="GO:0032259">
    <property type="term" value="P:methylation"/>
    <property type="evidence" value="ECO:0007669"/>
    <property type="project" value="UniProtKB-KW"/>
</dbReference>
<comment type="caution">
    <text evidence="21">The sequence shown here is derived from an EMBL/GenBank/DDBJ whole genome shotgun (WGS) entry which is preliminary data.</text>
</comment>
<keyword evidence="8 21" id="KW-0489">Methyltransferase</keyword>
<gene>
    <name evidence="21" type="ORF">T310_4104</name>
</gene>
<dbReference type="GO" id="GO:0140955">
    <property type="term" value="F:histone H3K36 trimethyltransferase activity"/>
    <property type="evidence" value="ECO:0007669"/>
    <property type="project" value="UniProtKB-EC"/>
</dbReference>
<reference evidence="21 22" key="1">
    <citation type="submission" date="2015-04" db="EMBL/GenBank/DDBJ databases">
        <authorList>
            <person name="Heijne W.H."/>
            <person name="Fedorova N.D."/>
            <person name="Nierman W.C."/>
            <person name="Vollebregt A.W."/>
            <person name="Zhao Z."/>
            <person name="Wu L."/>
            <person name="Kumar M."/>
            <person name="Stam H."/>
            <person name="van den Berg M.A."/>
            <person name="Pel H.J."/>
        </authorList>
    </citation>
    <scope>NUCLEOTIDE SEQUENCE [LARGE SCALE GENOMIC DNA]</scope>
    <source>
        <strain evidence="21 22">CBS 393.64</strain>
    </source>
</reference>
<evidence type="ECO:0000256" key="4">
    <source>
        <dbReference type="ARBA" id="ARBA00012178"/>
    </source>
</evidence>
<dbReference type="InterPro" id="IPR050777">
    <property type="entry name" value="SET2_Histone-Lys_MeTrsfase"/>
</dbReference>
<dbReference type="PROSITE" id="PS50868">
    <property type="entry name" value="POST_SET"/>
    <property type="match status" value="1"/>
</dbReference>
<dbReference type="STRING" id="1408163.A0A0F4YV08"/>
<feature type="compositionally biased region" description="Basic and acidic residues" evidence="16">
    <location>
        <begin position="776"/>
        <end position="785"/>
    </location>
</feature>
<dbReference type="InterPro" id="IPR013257">
    <property type="entry name" value="SRI"/>
</dbReference>
<feature type="compositionally biased region" description="Basic residues" evidence="16">
    <location>
        <begin position="587"/>
        <end position="598"/>
    </location>
</feature>
<dbReference type="InterPro" id="IPR025788">
    <property type="entry name" value="Set2_fungi"/>
</dbReference>
<dbReference type="InterPro" id="IPR006560">
    <property type="entry name" value="AWS_dom"/>
</dbReference>
<evidence type="ECO:0000256" key="15">
    <source>
        <dbReference type="ARBA" id="ARBA00047545"/>
    </source>
</evidence>
<dbReference type="FunFam" id="1.10.1740.100:FF:000002">
    <property type="entry name" value="Histone-lysine N-methyltransferase"/>
    <property type="match status" value="1"/>
</dbReference>
<dbReference type="SMART" id="SM00508">
    <property type="entry name" value="PostSET"/>
    <property type="match status" value="1"/>
</dbReference>
<dbReference type="InterPro" id="IPR035441">
    <property type="entry name" value="TFIIS/LEDGF_dom_sf"/>
</dbReference>
<keyword evidence="6" id="KW-0158">Chromosome</keyword>
<dbReference type="Pfam" id="PF00856">
    <property type="entry name" value="SET"/>
    <property type="match status" value="1"/>
</dbReference>
<dbReference type="SMART" id="SM00570">
    <property type="entry name" value="AWS"/>
    <property type="match status" value="1"/>
</dbReference>
<organism evidence="21 22">
    <name type="scientific">Rasamsonia emersonii (strain ATCC 16479 / CBS 393.64 / IMI 116815)</name>
    <dbReference type="NCBI Taxonomy" id="1408163"/>
    <lineage>
        <taxon>Eukaryota</taxon>
        <taxon>Fungi</taxon>
        <taxon>Dikarya</taxon>
        <taxon>Ascomycota</taxon>
        <taxon>Pezizomycotina</taxon>
        <taxon>Eurotiomycetes</taxon>
        <taxon>Eurotiomycetidae</taxon>
        <taxon>Eurotiales</taxon>
        <taxon>Trichocomaceae</taxon>
        <taxon>Rasamsonia</taxon>
    </lineage>
</organism>
<dbReference type="SUPFAM" id="SSF47676">
    <property type="entry name" value="Conserved domain common to transcription factors TFIIS, elongin A, CRSP70"/>
    <property type="match status" value="1"/>
</dbReference>
<feature type="domain" description="WW" evidence="17">
    <location>
        <begin position="602"/>
        <end position="633"/>
    </location>
</feature>
<evidence type="ECO:0000259" key="19">
    <source>
        <dbReference type="PROSITE" id="PS50868"/>
    </source>
</evidence>
<feature type="domain" description="SET" evidence="18">
    <location>
        <begin position="213"/>
        <end position="330"/>
    </location>
</feature>
<evidence type="ECO:0000256" key="10">
    <source>
        <dbReference type="ARBA" id="ARBA00022691"/>
    </source>
</evidence>
<keyword evidence="12" id="KW-0804">Transcription</keyword>
<evidence type="ECO:0000259" key="17">
    <source>
        <dbReference type="PROSITE" id="PS50020"/>
    </source>
</evidence>
<feature type="compositionally biased region" description="Basic and acidic residues" evidence="16">
    <location>
        <begin position="792"/>
        <end position="804"/>
    </location>
</feature>
<feature type="compositionally biased region" description="Polar residues" evidence="16">
    <location>
        <begin position="538"/>
        <end position="547"/>
    </location>
</feature>
<evidence type="ECO:0000256" key="2">
    <source>
        <dbReference type="ARBA" id="ARBA00004123"/>
    </source>
</evidence>
<evidence type="ECO:0000259" key="18">
    <source>
        <dbReference type="PROSITE" id="PS50280"/>
    </source>
</evidence>
<dbReference type="Gene3D" id="2.170.270.10">
    <property type="entry name" value="SET domain"/>
    <property type="match status" value="1"/>
</dbReference>
<evidence type="ECO:0000256" key="8">
    <source>
        <dbReference type="ARBA" id="ARBA00022603"/>
    </source>
</evidence>
<feature type="compositionally biased region" description="Low complexity" evidence="16">
    <location>
        <begin position="58"/>
        <end position="74"/>
    </location>
</feature>
<feature type="region of interest" description="Disordered" evidence="16">
    <location>
        <begin position="776"/>
        <end position="918"/>
    </location>
</feature>
<dbReference type="PROSITE" id="PS50020">
    <property type="entry name" value="WW_DOMAIN_2"/>
    <property type="match status" value="1"/>
</dbReference>
<dbReference type="GO" id="GO:0005694">
    <property type="term" value="C:chromosome"/>
    <property type="evidence" value="ECO:0007669"/>
    <property type="project" value="UniProtKB-SubCell"/>
</dbReference>
<evidence type="ECO:0000256" key="6">
    <source>
        <dbReference type="ARBA" id="ARBA00022454"/>
    </source>
</evidence>
<dbReference type="Pfam" id="PF08711">
    <property type="entry name" value="Med26"/>
    <property type="match status" value="1"/>
</dbReference>
<evidence type="ECO:0000256" key="12">
    <source>
        <dbReference type="ARBA" id="ARBA00023163"/>
    </source>
</evidence>
<dbReference type="OrthoDB" id="422362at2759"/>
<feature type="domain" description="Post-SET" evidence="19">
    <location>
        <begin position="337"/>
        <end position="353"/>
    </location>
</feature>
<dbReference type="SUPFAM" id="SSF82199">
    <property type="entry name" value="SET domain"/>
    <property type="match status" value="1"/>
</dbReference>
<dbReference type="Pfam" id="PF17907">
    <property type="entry name" value="AWS"/>
    <property type="match status" value="1"/>
</dbReference>
<keyword evidence="9 21" id="KW-0808">Transferase</keyword>
<comment type="function">
    <text evidence="1">Histone methyltransferase that trimethylates histone H3 'Lys-36' forming H3K36me3. Involved in transcription elongation as well as in transcription repression.</text>
</comment>
<dbReference type="InterPro" id="IPR001214">
    <property type="entry name" value="SET_dom"/>
</dbReference>
<dbReference type="EC" id="2.1.1.359" evidence="4"/>
<evidence type="ECO:0000256" key="16">
    <source>
        <dbReference type="SAM" id="MobiDB-lite"/>
    </source>
</evidence>
<dbReference type="InterPro" id="IPR001202">
    <property type="entry name" value="WW_dom"/>
</dbReference>
<comment type="catalytic activity">
    <reaction evidence="15">
        <text>L-lysyl(36)-[histone H3] + 3 S-adenosyl-L-methionine = N(6),N(6),N(6)-trimethyl-L-lysyl(36)-[histone H3] + 3 S-adenosyl-L-homocysteine + 3 H(+)</text>
        <dbReference type="Rhea" id="RHEA:60324"/>
        <dbReference type="Rhea" id="RHEA-COMP:9785"/>
        <dbReference type="Rhea" id="RHEA-COMP:15536"/>
        <dbReference type="ChEBI" id="CHEBI:15378"/>
        <dbReference type="ChEBI" id="CHEBI:29969"/>
        <dbReference type="ChEBI" id="CHEBI:57856"/>
        <dbReference type="ChEBI" id="CHEBI:59789"/>
        <dbReference type="ChEBI" id="CHEBI:61961"/>
        <dbReference type="EC" id="2.1.1.359"/>
    </reaction>
</comment>
<dbReference type="CDD" id="cd19172">
    <property type="entry name" value="SET_SETD2"/>
    <property type="match status" value="1"/>
</dbReference>
<dbReference type="Proteomes" id="UP000053958">
    <property type="component" value="Unassembled WGS sequence"/>
</dbReference>
<evidence type="ECO:0000256" key="1">
    <source>
        <dbReference type="ARBA" id="ARBA00003901"/>
    </source>
</evidence>
<dbReference type="GO" id="GO:0005634">
    <property type="term" value="C:nucleus"/>
    <property type="evidence" value="ECO:0007669"/>
    <property type="project" value="UniProtKB-SubCell"/>
</dbReference>
<proteinExistence type="predicted"/>
<dbReference type="GeneID" id="25316453"/>
<dbReference type="InterPro" id="IPR003616">
    <property type="entry name" value="Post-SET_dom"/>
</dbReference>
<evidence type="ECO:0000259" key="20">
    <source>
        <dbReference type="PROSITE" id="PS51215"/>
    </source>
</evidence>
<dbReference type="Gene3D" id="1.10.1740.100">
    <property type="entry name" value="Set2, Rpb1 interacting domain"/>
    <property type="match status" value="1"/>
</dbReference>
<dbReference type="SMART" id="SM00456">
    <property type="entry name" value="WW"/>
    <property type="match status" value="1"/>
</dbReference>
<sequence>MTPCDHEHVKQESVADTVSDMKLDPGGPADGPSSNGGSAEDDPVNSAPGSPGQAQVTAQNSSDRASSSAVKSGSQTRSPVKAEPASDDMEQKVGGDITVKLEPGKPPKLSRSSSQKVVARPPQLFNHLPDSLEEACSTFELIDECIYANKYMGYTEHAMECDCSEEWDPVAGKNHACGEDSDCINRATRIECLGDCGCGPDCQNQRFQRKEFAKVTVIKTEKKGFGLRAETDLRPHQFIYEYVGEVINEAQFRRRMRQYDEEGIKHFYFMSLNKGEFVDATKKGNLARFCNHSCNPNCYVDKWVVGEKLRMGIFAERHIKAGEELVFNYNVDRYGADPQPCYCGEPNCTGFIGGKTQTERATKLSNATIEALGIEDADDWDLAVAKRPRKKKTEEADEEYVDSVQPKSLDENGVTKVMAALMQCNEKWIAVKLLGRIQRCEDERVRNRVVKMHGYRILNSQLSTWKDDVNVVLQILDILDKLPRLTRNKIIDSKIESTVQPLTTYGDERVETKAKALMEVWSTLEVGYRIPRMKRDPTATTTPQVVSQFERREAPREERKRSRSRSRSRSPSIEAPRGPAAQTRGGYGHRSHYHRGPRPPRQPLPPGWFEHQDKGRTYYYTERGDVTWVRPTLPAPDLPPSNAKMRSMVQNIIDEIMASSKTQTPRDKTTTPSTPAKEDSEKENGREKWRSYPEEKQKRIYENTLFPHVKYVMDKFRQKLPREDLKRYAKEVAKKLVNSDFKNNRVEDPTKISEKQQKKVKKFCKEYFDKAVAKHRAYEQKKAEKVAQAAKAKKEDGKEDDSKLGSKSPPLRGESADLAETQDDAKDDEIDNDGDANISDDEVDSKKLSPIDPEEDGDRAKRKRDTTNDTDVENDDASPVKRRKSSTPPSEQHPSVGLDDDLSHSGISTSHEGIGVVR</sequence>
<dbReference type="PROSITE" id="PS50280">
    <property type="entry name" value="SET"/>
    <property type="match status" value="1"/>
</dbReference>